<dbReference type="Pfam" id="PF13946">
    <property type="entry name" value="DUF4214"/>
    <property type="match status" value="2"/>
</dbReference>
<keyword evidence="6" id="KW-0378">Hydrolase</keyword>
<sequence length="585" mass="61631">MSDVSGTLPTVSLFVAKSTLTEGADTALNAIVTRTPSELTSSVTLEFFAPATRSLAGADDFVGGLAPKVVTFAPGETSQAVSWGLVDDDVPEVPGAIGLWLRNPVNATVSTNGGGSAGVVIQDNDPTDTMSIAAVGASAVREGDASDQGTHKLTFDIVREGNTSWPVTAAIVIEADTSAGAHSASAGDIVGGFTTQWVYFNYGETHKTFEVTIAGDNLLEGNETFVVRISNTWSPSGAPGFLTGIGTAAVTATILDDDTPVVPGTAGNDVLHHVDGSHIYDGGAGFDVLDYGTTGRRGLAVTRSAEGDVVITHGGQTDTLRSVEEVRLADGHLVFNEADPAAQVVRLYHAALDRDPEQQGLNFWIGQLGEGHGLLDLAQSFLASPEFNARYGSLTDSQYVDRLYQNVLGREGEAAGKAWWLSQLGSGHSRAEVLQGFSESAENRTNTADLWRNGIWDVDEHALQAARLYDTVLGRLPDAPGLAFQASLLDSGVALRDVAAAFTRSPEFQAKYGALDDRQFVSNLYLNTLHRAAEPAGLDHWVAQLQGGASRSDVVLGFSESPEHIALTNPDFMSDDPGHYGIAFA</sequence>
<keyword evidence="3" id="KW-0106">Calcium</keyword>
<proteinExistence type="predicted"/>
<protein>
    <submittedName>
        <fullName evidence="6">Poly(3-hydroxyalkanoate) depolymerase</fullName>
        <ecNumber evidence="6">3.1.1.75</ecNumber>
    </submittedName>
</protein>
<dbReference type="InterPro" id="IPR038081">
    <property type="entry name" value="CalX-like_sf"/>
</dbReference>
<dbReference type="PANTHER" id="PTHR46682">
    <property type="entry name" value="ADHESION G-PROTEIN COUPLED RECEPTOR V1"/>
    <property type="match status" value="1"/>
</dbReference>
<dbReference type="GO" id="GO:0016020">
    <property type="term" value="C:membrane"/>
    <property type="evidence" value="ECO:0007669"/>
    <property type="project" value="InterPro"/>
</dbReference>
<dbReference type="PANTHER" id="PTHR46682:SF1">
    <property type="entry name" value="ADHESION G-PROTEIN COUPLED RECEPTOR V1"/>
    <property type="match status" value="1"/>
</dbReference>
<dbReference type="SUPFAM" id="SSF141072">
    <property type="entry name" value="CalX-like"/>
    <property type="match status" value="2"/>
</dbReference>
<dbReference type="GO" id="GO:0050526">
    <property type="term" value="F:poly(3-hydroxybutyrate) depolymerase activity"/>
    <property type="evidence" value="ECO:0007669"/>
    <property type="project" value="UniProtKB-EC"/>
</dbReference>
<dbReference type="InterPro" id="IPR003644">
    <property type="entry name" value="Calx_beta"/>
</dbReference>
<name>A0A4Y1MR24_9PROT</name>
<feature type="domain" description="DUF4214" evidence="5">
    <location>
        <begin position="378"/>
        <end position="445"/>
    </location>
</feature>
<evidence type="ECO:0000259" key="5">
    <source>
        <dbReference type="Pfam" id="PF13946"/>
    </source>
</evidence>
<evidence type="ECO:0000259" key="4">
    <source>
        <dbReference type="Pfam" id="PF03160"/>
    </source>
</evidence>
<feature type="domain" description="Calx-beta" evidence="4">
    <location>
        <begin position="198"/>
        <end position="257"/>
    </location>
</feature>
<evidence type="ECO:0000313" key="6">
    <source>
        <dbReference type="EMBL" id="AWV20130.1"/>
    </source>
</evidence>
<feature type="domain" description="DUF4214" evidence="5">
    <location>
        <begin position="499"/>
        <end position="566"/>
    </location>
</feature>
<evidence type="ECO:0000256" key="1">
    <source>
        <dbReference type="ARBA" id="ARBA00022729"/>
    </source>
</evidence>
<dbReference type="GO" id="GO:0004930">
    <property type="term" value="F:G protein-coupled receptor activity"/>
    <property type="evidence" value="ECO:0007669"/>
    <property type="project" value="InterPro"/>
</dbReference>
<evidence type="ECO:0000256" key="2">
    <source>
        <dbReference type="ARBA" id="ARBA00022737"/>
    </source>
</evidence>
<dbReference type="Pfam" id="PF03160">
    <property type="entry name" value="Calx-beta"/>
    <property type="match status" value="2"/>
</dbReference>
<organism evidence="6">
    <name type="scientific">Roseomonas mucosa</name>
    <dbReference type="NCBI Taxonomy" id="207340"/>
    <lineage>
        <taxon>Bacteria</taxon>
        <taxon>Pseudomonadati</taxon>
        <taxon>Pseudomonadota</taxon>
        <taxon>Alphaproteobacteria</taxon>
        <taxon>Acetobacterales</taxon>
        <taxon>Roseomonadaceae</taxon>
        <taxon>Roseomonas</taxon>
    </lineage>
</organism>
<dbReference type="EC" id="3.1.1.75" evidence="6"/>
<dbReference type="EMBL" id="CP025185">
    <property type="protein sequence ID" value="AWV20130.1"/>
    <property type="molecule type" value="Genomic_DNA"/>
</dbReference>
<dbReference type="InterPro" id="IPR026919">
    <property type="entry name" value="ADGRV1"/>
</dbReference>
<keyword evidence="6" id="KW-0614">Plasmid</keyword>
<keyword evidence="2" id="KW-0677">Repeat</keyword>
<evidence type="ECO:0000256" key="3">
    <source>
        <dbReference type="ARBA" id="ARBA00022837"/>
    </source>
</evidence>
<dbReference type="Gene3D" id="2.60.40.2030">
    <property type="match status" value="2"/>
</dbReference>
<accession>A0A4Y1MR24</accession>
<feature type="domain" description="Calx-beta" evidence="4">
    <location>
        <begin position="11"/>
        <end position="125"/>
    </location>
</feature>
<gene>
    <name evidence="6" type="ORF">RADP37_02244a</name>
</gene>
<reference evidence="6" key="1">
    <citation type="submission" date="2017-12" db="EMBL/GenBank/DDBJ databases">
        <authorList>
            <person name="Martens C."/>
            <person name="Dahlstrom E."/>
            <person name="Barbian K."/>
            <person name="Sykora L."/>
            <person name="Ricklefs S."/>
            <person name="Bruno D."/>
            <person name="Anzick I."/>
            <person name="Myles I."/>
            <person name="Datta S.K."/>
        </authorList>
    </citation>
    <scope>NUCLEOTIDE SEQUENCE</scope>
    <source>
        <strain evidence="6">AD2</strain>
        <plasmid evidence="6">p4-AD2</plasmid>
    </source>
</reference>
<dbReference type="InterPro" id="IPR038255">
    <property type="entry name" value="PBS_linker_sf"/>
</dbReference>
<keyword evidence="1" id="KW-0732">Signal</keyword>
<dbReference type="AlphaFoldDB" id="A0A4Y1MR24"/>
<dbReference type="Gene3D" id="1.10.3130.20">
    <property type="entry name" value="Phycobilisome linker domain"/>
    <property type="match status" value="2"/>
</dbReference>
<dbReference type="InterPro" id="IPR025282">
    <property type="entry name" value="DUF4214"/>
</dbReference>
<geneLocation type="plasmid" evidence="6">
    <name>p4-AD2</name>
</geneLocation>